<dbReference type="EMBL" id="GBRH01233162">
    <property type="protein sequence ID" value="JAD64733.1"/>
    <property type="molecule type" value="Transcribed_RNA"/>
</dbReference>
<evidence type="ECO:0000313" key="1">
    <source>
        <dbReference type="EMBL" id="JAD64733.1"/>
    </source>
</evidence>
<dbReference type="AlphaFoldDB" id="A0A0A9BRI7"/>
<accession>A0A0A9BRI7</accession>
<name>A0A0A9BRI7_ARUDO</name>
<protein>
    <submittedName>
        <fullName evidence="1">Uncharacterized protein</fullName>
    </submittedName>
</protein>
<organism evidence="1">
    <name type="scientific">Arundo donax</name>
    <name type="common">Giant reed</name>
    <name type="synonym">Donax arundinaceus</name>
    <dbReference type="NCBI Taxonomy" id="35708"/>
    <lineage>
        <taxon>Eukaryota</taxon>
        <taxon>Viridiplantae</taxon>
        <taxon>Streptophyta</taxon>
        <taxon>Embryophyta</taxon>
        <taxon>Tracheophyta</taxon>
        <taxon>Spermatophyta</taxon>
        <taxon>Magnoliopsida</taxon>
        <taxon>Liliopsida</taxon>
        <taxon>Poales</taxon>
        <taxon>Poaceae</taxon>
        <taxon>PACMAD clade</taxon>
        <taxon>Arundinoideae</taxon>
        <taxon>Arundineae</taxon>
        <taxon>Arundo</taxon>
    </lineage>
</organism>
<sequence length="27" mass="3107">MLFLIHMGSELHFIKFLCFSGALKLPI</sequence>
<proteinExistence type="predicted"/>
<reference evidence="1" key="1">
    <citation type="submission" date="2014-09" db="EMBL/GenBank/DDBJ databases">
        <authorList>
            <person name="Magalhaes I.L.F."/>
            <person name="Oliveira U."/>
            <person name="Santos F.R."/>
            <person name="Vidigal T.H.D.A."/>
            <person name="Brescovit A.D."/>
            <person name="Santos A.J."/>
        </authorList>
    </citation>
    <scope>NUCLEOTIDE SEQUENCE</scope>
    <source>
        <tissue evidence="1">Shoot tissue taken approximately 20 cm above the soil surface</tissue>
    </source>
</reference>
<reference evidence="1" key="2">
    <citation type="journal article" date="2015" name="Data Brief">
        <title>Shoot transcriptome of the giant reed, Arundo donax.</title>
        <authorList>
            <person name="Barrero R.A."/>
            <person name="Guerrero F.D."/>
            <person name="Moolhuijzen P."/>
            <person name="Goolsby J.A."/>
            <person name="Tidwell J."/>
            <person name="Bellgard S.E."/>
            <person name="Bellgard M.I."/>
        </authorList>
    </citation>
    <scope>NUCLEOTIDE SEQUENCE</scope>
    <source>
        <tissue evidence="1">Shoot tissue taken approximately 20 cm above the soil surface</tissue>
    </source>
</reference>